<proteinExistence type="predicted"/>
<gene>
    <name evidence="3" type="ORF">GO608_18135</name>
</gene>
<evidence type="ECO:0000256" key="1">
    <source>
        <dbReference type="SAM" id="MobiDB-lite"/>
    </source>
</evidence>
<keyword evidence="4" id="KW-1185">Reference proteome</keyword>
<dbReference type="RefSeq" id="WP_169200429.1">
    <property type="nucleotide sequence ID" value="NZ_WTVH02000010.1"/>
</dbReference>
<reference evidence="3" key="1">
    <citation type="submission" date="2019-12" db="EMBL/GenBank/DDBJ databases">
        <title>Comparative genomics gives insights into the taxonomy of the Azoarcus-Aromatoleum group and reveals separate origins of nif in the plant-associated Azoarcus and non-plant-associated Aromatoleum sub-groups.</title>
        <authorList>
            <person name="Lafos M."/>
            <person name="Maluk M."/>
            <person name="Batista M."/>
            <person name="Junghare M."/>
            <person name="Carmona M."/>
            <person name="Faoro H."/>
            <person name="Cruz L.M."/>
            <person name="Battistoni F."/>
            <person name="De Souza E."/>
            <person name="Pedrosa F."/>
            <person name="Chen W.-M."/>
            <person name="Poole P.S."/>
            <person name="Dixon R.A."/>
            <person name="James E.K."/>
        </authorList>
    </citation>
    <scope>NUCLEOTIDE SEQUENCE</scope>
    <source>
        <strain evidence="3">U120</strain>
    </source>
</reference>
<sequence length="179" mass="18912">MSPVRFVPLLAVFIAATSWSAPPLTSRPPTVIHDAGGVPLAPYFEPFADDADKGAREPVRQPPAQPPPPQLFPVASARGGPGRLLQNPMPSKLPGGPGQPIFIVGDDAASVDWLQRNADALQRMGARGIVASVRTPEDFLRLRGLVDLHMTPMSPDALLEAAGIHVWPVLIGADGTISQ</sequence>
<feature type="compositionally biased region" description="Pro residues" evidence="1">
    <location>
        <begin position="60"/>
        <end position="71"/>
    </location>
</feature>
<feature type="signal peptide" evidence="2">
    <location>
        <begin position="1"/>
        <end position="20"/>
    </location>
</feature>
<evidence type="ECO:0000313" key="4">
    <source>
        <dbReference type="Proteomes" id="UP000601990"/>
    </source>
</evidence>
<dbReference type="NCBIfam" id="TIGR03765">
    <property type="entry name" value="ICE_PFL_4695"/>
    <property type="match status" value="1"/>
</dbReference>
<organism evidence="3 4">
    <name type="scientific">Aromatoleum buckelii</name>
    <dbReference type="NCBI Taxonomy" id="200254"/>
    <lineage>
        <taxon>Bacteria</taxon>
        <taxon>Pseudomonadati</taxon>
        <taxon>Pseudomonadota</taxon>
        <taxon>Betaproteobacteria</taxon>
        <taxon>Rhodocyclales</taxon>
        <taxon>Rhodocyclaceae</taxon>
        <taxon>Aromatoleum</taxon>
    </lineage>
</organism>
<dbReference type="Proteomes" id="UP000601990">
    <property type="component" value="Unassembled WGS sequence"/>
</dbReference>
<name>A0ABX1N7H3_9RHOO</name>
<feature type="region of interest" description="Disordered" evidence="1">
    <location>
        <begin position="46"/>
        <end position="91"/>
    </location>
</feature>
<keyword evidence="2" id="KW-0732">Signal</keyword>
<protein>
    <submittedName>
        <fullName evidence="3">Integrating conjugative element protein</fullName>
    </submittedName>
</protein>
<feature type="compositionally biased region" description="Basic and acidic residues" evidence="1">
    <location>
        <begin position="50"/>
        <end position="59"/>
    </location>
</feature>
<dbReference type="InterPro" id="IPR021300">
    <property type="entry name" value="Integr_conj_element_PFL4695"/>
</dbReference>
<comment type="caution">
    <text evidence="3">The sequence shown here is derived from an EMBL/GenBank/DDBJ whole genome shotgun (WGS) entry which is preliminary data.</text>
</comment>
<evidence type="ECO:0000256" key="2">
    <source>
        <dbReference type="SAM" id="SignalP"/>
    </source>
</evidence>
<dbReference type="EMBL" id="WTVH01000054">
    <property type="protein sequence ID" value="NMF95231.1"/>
    <property type="molecule type" value="Genomic_DNA"/>
</dbReference>
<accession>A0ABX1N7H3</accession>
<evidence type="ECO:0000313" key="3">
    <source>
        <dbReference type="EMBL" id="NMF95231.1"/>
    </source>
</evidence>
<feature type="chain" id="PRO_5045106880" evidence="2">
    <location>
        <begin position="21"/>
        <end position="179"/>
    </location>
</feature>
<dbReference type="Pfam" id="PF11072">
    <property type="entry name" value="DUF2859"/>
    <property type="match status" value="1"/>
</dbReference>